<accession>A0A090EEY3</accession>
<evidence type="ECO:0000313" key="2">
    <source>
        <dbReference type="Proteomes" id="UP000045285"/>
    </source>
</evidence>
<reference evidence="2" key="1">
    <citation type="submission" date="2014-08" db="EMBL/GenBank/DDBJ databases">
        <authorList>
            <person name="Moulin L."/>
        </authorList>
    </citation>
    <scope>NUCLEOTIDE SEQUENCE [LARGE SCALE GENOMIC DNA]</scope>
</reference>
<organism evidence="1 2">
    <name type="scientific">Mesorhizobium plurifarium</name>
    <dbReference type="NCBI Taxonomy" id="69974"/>
    <lineage>
        <taxon>Bacteria</taxon>
        <taxon>Pseudomonadati</taxon>
        <taxon>Pseudomonadota</taxon>
        <taxon>Alphaproteobacteria</taxon>
        <taxon>Hyphomicrobiales</taxon>
        <taxon>Phyllobacteriaceae</taxon>
        <taxon>Mesorhizobium</taxon>
    </lineage>
</organism>
<gene>
    <name evidence="1" type="ORF">MPL3356_60491</name>
</gene>
<name>A0A090EEY3_MESPL</name>
<evidence type="ECO:0000313" key="1">
    <source>
        <dbReference type="EMBL" id="CDX26673.1"/>
    </source>
</evidence>
<sequence length="211" mass="23606">MLDIEVIVPPDDTGLDIVSRADMKKHLRISATVTKLDDVIDQAVTDAADKLHGVTGELNRTLFPTTFKRYLSKFPGNDKDGKPLPILIPYPPLLQFIGITIEDGSSPENVVDEDSYVVKSGMIVPEIHPRTSWPTVTPGPRAISITYRNGYEEYPPKLARMIKFLAAHYIENAEATILEQNKTLIDRNVLFAMDDLRAALAVPKSYDDWNE</sequence>
<dbReference type="Proteomes" id="UP000045285">
    <property type="component" value="Unassembled WGS sequence"/>
</dbReference>
<protein>
    <submittedName>
        <fullName evidence="1">Uncharacterized protein</fullName>
    </submittedName>
</protein>
<dbReference type="AlphaFoldDB" id="A0A090EEY3"/>
<proteinExistence type="predicted"/>
<dbReference type="EMBL" id="CCMZ01000056">
    <property type="protein sequence ID" value="CDX26673.1"/>
    <property type="molecule type" value="Genomic_DNA"/>
</dbReference>
<keyword evidence="2" id="KW-1185">Reference proteome</keyword>